<keyword evidence="3" id="KW-1185">Reference proteome</keyword>
<evidence type="ECO:0000313" key="2">
    <source>
        <dbReference type="EMBL" id="GJT97495.1"/>
    </source>
</evidence>
<organism evidence="2 3">
    <name type="scientific">Tanacetum coccineum</name>
    <dbReference type="NCBI Taxonomy" id="301880"/>
    <lineage>
        <taxon>Eukaryota</taxon>
        <taxon>Viridiplantae</taxon>
        <taxon>Streptophyta</taxon>
        <taxon>Embryophyta</taxon>
        <taxon>Tracheophyta</taxon>
        <taxon>Spermatophyta</taxon>
        <taxon>Magnoliopsida</taxon>
        <taxon>eudicotyledons</taxon>
        <taxon>Gunneridae</taxon>
        <taxon>Pentapetalae</taxon>
        <taxon>asterids</taxon>
        <taxon>campanulids</taxon>
        <taxon>Asterales</taxon>
        <taxon>Asteraceae</taxon>
        <taxon>Asteroideae</taxon>
        <taxon>Anthemideae</taxon>
        <taxon>Anthemidinae</taxon>
        <taxon>Tanacetum</taxon>
    </lineage>
</organism>
<proteinExistence type="predicted"/>
<name>A0ABQ5IBV2_9ASTR</name>
<reference evidence="2" key="2">
    <citation type="submission" date="2022-01" db="EMBL/GenBank/DDBJ databases">
        <authorList>
            <person name="Yamashiro T."/>
            <person name="Shiraishi A."/>
            <person name="Satake H."/>
            <person name="Nakayama K."/>
        </authorList>
    </citation>
    <scope>NUCLEOTIDE SEQUENCE</scope>
</reference>
<sequence>MTSPPHHHHVQHSYIKAPPSPPLVKDHSGKSLPKIRIEAKNKEKEETLEVIEQPMARSRQRLKDAKLLSFILYVLSEIIMDPNLSLGKIFLGDNVIEISSDKIEGSGDWNSLEYQDTAGSKGKKVMNALSFYRMETDEISERYIAPCFVNGLEAYDGEVNLEFDENLISNEFTGELYFVKFIINPEEDDFEPGVILGRSFLRLDKGVVDFGNGVFIIYPKPNPFEEDSEKTGKSSNDWDQLLDFNFDDVPKFGEELPLFVCKMGKNNHNKKQATENLNFFYQDIGTSSSAGGHSTEEDAAKDAIAIRMSQNFALLEEERPIIETMAYNDKYTKILDEVWKDNVELDGMIVKKEEEAVNENALADTGSDINTMPYQIYEQLGREDMKKVDRGITMINHTPTEAMGILTNVLCQVGVTTLIAKFLILDILIDRYSLIVVGRGFLRTIGGIVNAPKRLFSTFDGFCHQTFRAARSDFMRNAESDSDDEEACQIKRNKFEAPIYRPKHAPYLNCNDPDERSLALQTTSGTHDNEAESSRNKRSRQHKTVEENILNRMGCDGEIYDMLRIKVREAELEFCLEIYSTYEFDEVCDSDELQTKKIIKFRLGGRAHSLTLLELARRLGLYQAKTDLMFTLKEESCFYYQISNLEGDAQDDHLWLGQRTSEYDKIQKNDLWLLSMFNARHQNRYENVAWLIARWMKRKGADDMIKSLSALIYYRDLGTTTLRELIDSEGRLIPKDPQPGVPRVGIPRPSRASMQDLYDRMGRMEIRQEAIERMEYRKSYHWDRYQGVSEHMVGVYSVPLQGAYNPPGYAQP</sequence>
<dbReference type="CDD" id="cd00303">
    <property type="entry name" value="retropepsin_like"/>
    <property type="match status" value="1"/>
</dbReference>
<feature type="compositionally biased region" description="Basic residues" evidence="1">
    <location>
        <begin position="1"/>
        <end position="11"/>
    </location>
</feature>
<dbReference type="Proteomes" id="UP001151760">
    <property type="component" value="Unassembled WGS sequence"/>
</dbReference>
<comment type="caution">
    <text evidence="2">The sequence shown here is derived from an EMBL/GenBank/DDBJ whole genome shotgun (WGS) entry which is preliminary data.</text>
</comment>
<dbReference type="Gene3D" id="2.40.70.10">
    <property type="entry name" value="Acid Proteases"/>
    <property type="match status" value="1"/>
</dbReference>
<dbReference type="PANTHER" id="PTHR33067:SF9">
    <property type="entry name" value="RNA-DIRECTED DNA POLYMERASE"/>
    <property type="match status" value="1"/>
</dbReference>
<accession>A0ABQ5IBV2</accession>
<evidence type="ECO:0000256" key="1">
    <source>
        <dbReference type="SAM" id="MobiDB-lite"/>
    </source>
</evidence>
<gene>
    <name evidence="2" type="ORF">Tco_1093013</name>
</gene>
<dbReference type="InterPro" id="IPR021109">
    <property type="entry name" value="Peptidase_aspartic_dom_sf"/>
</dbReference>
<dbReference type="EMBL" id="BQNB010020584">
    <property type="protein sequence ID" value="GJT97495.1"/>
    <property type="molecule type" value="Genomic_DNA"/>
</dbReference>
<feature type="region of interest" description="Disordered" evidence="1">
    <location>
        <begin position="521"/>
        <end position="543"/>
    </location>
</feature>
<protein>
    <submittedName>
        <fullName evidence="2">Ribonuclease H-like domain-containing protein</fullName>
    </submittedName>
</protein>
<evidence type="ECO:0000313" key="3">
    <source>
        <dbReference type="Proteomes" id="UP001151760"/>
    </source>
</evidence>
<reference evidence="2" key="1">
    <citation type="journal article" date="2022" name="Int. J. Mol. Sci.">
        <title>Draft Genome of Tanacetum Coccineum: Genomic Comparison of Closely Related Tanacetum-Family Plants.</title>
        <authorList>
            <person name="Yamashiro T."/>
            <person name="Shiraishi A."/>
            <person name="Nakayama K."/>
            <person name="Satake H."/>
        </authorList>
    </citation>
    <scope>NUCLEOTIDE SEQUENCE</scope>
</reference>
<dbReference type="PANTHER" id="PTHR33067">
    <property type="entry name" value="RNA-DIRECTED DNA POLYMERASE-RELATED"/>
    <property type="match status" value="1"/>
</dbReference>
<feature type="region of interest" description="Disordered" evidence="1">
    <location>
        <begin position="1"/>
        <end position="31"/>
    </location>
</feature>